<dbReference type="EMBL" id="JADFAQ010000018">
    <property type="protein sequence ID" value="MBE5728001.1"/>
    <property type="molecule type" value="Genomic_DNA"/>
</dbReference>
<dbReference type="InterPro" id="IPR020396">
    <property type="entry name" value="NADH_UbQ_OxRdtase_CS"/>
</dbReference>
<comment type="similarity">
    <text evidence="1">Belongs to the complex I 30 kDa subunit family.</text>
</comment>
<evidence type="ECO:0000256" key="1">
    <source>
        <dbReference type="ARBA" id="ARBA00007569"/>
    </source>
</evidence>
<dbReference type="EMBL" id="JADFAR010000023">
    <property type="protein sequence ID" value="MBE5728619.1"/>
    <property type="molecule type" value="Genomic_DNA"/>
</dbReference>
<reference evidence="6 7" key="1">
    <citation type="submission" date="2020-09" db="EMBL/GenBank/DDBJ databases">
        <title>Genomic characterization of a novel Parvarchaeota family in acid mine drainage sediments.</title>
        <authorList>
            <person name="Luo Z.-H."/>
        </authorList>
    </citation>
    <scope>NUCLEOTIDE SEQUENCE [LARGE SCALE GENOMIC DNA]</scope>
    <source>
        <strain evidence="5">MAS1_bins.189</strain>
        <strain evidence="4">TL1-5_bins.178</strain>
    </source>
</reference>
<feature type="domain" description="NADH:ubiquinone oxidoreductase 30kDa subunit" evidence="3">
    <location>
        <begin position="29"/>
        <end position="140"/>
    </location>
</feature>
<dbReference type="GO" id="GO:0016651">
    <property type="term" value="F:oxidoreductase activity, acting on NAD(P)H"/>
    <property type="evidence" value="ECO:0007669"/>
    <property type="project" value="InterPro"/>
</dbReference>
<proteinExistence type="inferred from homology"/>
<organism evidence="4 7">
    <name type="scientific">Candidatus Acidifodinimicrobium mancum</name>
    <dbReference type="NCBI Taxonomy" id="2898728"/>
    <lineage>
        <taxon>Archaea</taxon>
        <taxon>Candidatus Parvarchaeota</taxon>
        <taxon>Candidatus Acidifodinimicrobiaceae</taxon>
        <taxon>Candidatus Acidifodinimicrobium</taxon>
    </lineage>
</organism>
<evidence type="ECO:0000256" key="2">
    <source>
        <dbReference type="ARBA" id="ARBA00022448"/>
    </source>
</evidence>
<dbReference type="PANTHER" id="PTHR10884">
    <property type="entry name" value="NADH DEHYDROGENASE UBIQUINONE IRON-SULFUR PROTEIN 3"/>
    <property type="match status" value="1"/>
</dbReference>
<evidence type="ECO:0000259" key="3">
    <source>
        <dbReference type="Pfam" id="PF00329"/>
    </source>
</evidence>
<dbReference type="InterPro" id="IPR037232">
    <property type="entry name" value="NADH_quin_OxRdtase_su_C/D-like"/>
</dbReference>
<gene>
    <name evidence="4" type="ORF">IHE50_01115</name>
    <name evidence="5" type="ORF">IHE51_02045</name>
</gene>
<evidence type="ECO:0000313" key="6">
    <source>
        <dbReference type="Proteomes" id="UP000718571"/>
    </source>
</evidence>
<dbReference type="Proteomes" id="UP000763484">
    <property type="component" value="Unassembled WGS sequence"/>
</dbReference>
<sequence length="151" mass="17735">MSEFIDSLIKVSPKSLKISDDKVAVELTDKKKLLKVCEKIKGEFDILFMLVVVDRPPNFELNYIFSKYEGKDTFMLRTIIKHEDTIDSITKIFPSADWEEREAYDLFGIKFEGHHNLKRILLPEDWPGHPLRKDFVITDEVKNWTGLDLKF</sequence>
<dbReference type="AlphaFoldDB" id="A0A8T3UQV8"/>
<dbReference type="GO" id="GO:0008137">
    <property type="term" value="F:NADH dehydrogenase (ubiquinone) activity"/>
    <property type="evidence" value="ECO:0007669"/>
    <property type="project" value="InterPro"/>
</dbReference>
<dbReference type="Proteomes" id="UP000718571">
    <property type="component" value="Unassembled WGS sequence"/>
</dbReference>
<evidence type="ECO:0000313" key="5">
    <source>
        <dbReference type="EMBL" id="MBE5728619.1"/>
    </source>
</evidence>
<dbReference type="Gene3D" id="3.30.460.80">
    <property type="entry name" value="NADH:ubiquinone oxidoreductase, 30kDa subunit"/>
    <property type="match status" value="1"/>
</dbReference>
<dbReference type="PROSITE" id="PS00542">
    <property type="entry name" value="COMPLEX1_30K"/>
    <property type="match status" value="1"/>
</dbReference>
<comment type="caution">
    <text evidence="4">The sequence shown here is derived from an EMBL/GenBank/DDBJ whole genome shotgun (WGS) entry which is preliminary data.</text>
</comment>
<protein>
    <submittedName>
        <fullName evidence="4">NADH-quinone oxidoreductase subunit C</fullName>
    </submittedName>
</protein>
<accession>A0A8T3UQV8</accession>
<evidence type="ECO:0000313" key="4">
    <source>
        <dbReference type="EMBL" id="MBE5728001.1"/>
    </source>
</evidence>
<keyword evidence="2" id="KW-0813">Transport</keyword>
<dbReference type="SUPFAM" id="SSF143243">
    <property type="entry name" value="Nqo5-like"/>
    <property type="match status" value="1"/>
</dbReference>
<name>A0A8T3UQV8_9ARCH</name>
<evidence type="ECO:0000313" key="7">
    <source>
        <dbReference type="Proteomes" id="UP000763484"/>
    </source>
</evidence>
<dbReference type="InterPro" id="IPR001268">
    <property type="entry name" value="NADH_UbQ_OxRdtase_30kDa_su"/>
</dbReference>
<dbReference type="PANTHER" id="PTHR10884:SF14">
    <property type="entry name" value="NADH DEHYDROGENASE [UBIQUINONE] IRON-SULFUR PROTEIN 3, MITOCHONDRIAL"/>
    <property type="match status" value="1"/>
</dbReference>
<dbReference type="Pfam" id="PF00329">
    <property type="entry name" value="Complex1_30kDa"/>
    <property type="match status" value="1"/>
</dbReference>